<organism evidence="1 2">
    <name type="scientific">Persea americana</name>
    <name type="common">Avocado</name>
    <dbReference type="NCBI Taxonomy" id="3435"/>
    <lineage>
        <taxon>Eukaryota</taxon>
        <taxon>Viridiplantae</taxon>
        <taxon>Streptophyta</taxon>
        <taxon>Embryophyta</taxon>
        <taxon>Tracheophyta</taxon>
        <taxon>Spermatophyta</taxon>
        <taxon>Magnoliopsida</taxon>
        <taxon>Magnoliidae</taxon>
        <taxon>Laurales</taxon>
        <taxon>Lauraceae</taxon>
        <taxon>Persea</taxon>
    </lineage>
</organism>
<gene>
    <name evidence="1" type="ORF">MRB53_010018</name>
</gene>
<sequence>MKLKEFPRPSLDSRECSMRSSNYNLITNRILEDLKLRSIEREVSNNGDSNVQQELGGFDLYPSVVAKLMGLEAKANSSSVVHGQLSQVGSHADEVLVLSDGGSPRRIKESRRNQSSQS</sequence>
<reference evidence="1 2" key="1">
    <citation type="journal article" date="2022" name="Hortic Res">
        <title>A haplotype resolved chromosomal level avocado genome allows analysis of novel avocado genes.</title>
        <authorList>
            <person name="Nath O."/>
            <person name="Fletcher S.J."/>
            <person name="Hayward A."/>
            <person name="Shaw L.M."/>
            <person name="Masouleh A.K."/>
            <person name="Furtado A."/>
            <person name="Henry R.J."/>
            <person name="Mitter N."/>
        </authorList>
    </citation>
    <scope>NUCLEOTIDE SEQUENCE [LARGE SCALE GENOMIC DNA]</scope>
    <source>
        <strain evidence="2">cv. Hass</strain>
    </source>
</reference>
<accession>A0ACC2LRU0</accession>
<keyword evidence="2" id="KW-1185">Reference proteome</keyword>
<evidence type="ECO:0000313" key="1">
    <source>
        <dbReference type="EMBL" id="KAJ8635751.1"/>
    </source>
</evidence>
<dbReference type="EMBL" id="CM056811">
    <property type="protein sequence ID" value="KAJ8635751.1"/>
    <property type="molecule type" value="Genomic_DNA"/>
</dbReference>
<protein>
    <submittedName>
        <fullName evidence="1">Uncharacterized protein</fullName>
    </submittedName>
</protein>
<name>A0ACC2LRU0_PERAE</name>
<comment type="caution">
    <text evidence="1">The sequence shown here is derived from an EMBL/GenBank/DDBJ whole genome shotgun (WGS) entry which is preliminary data.</text>
</comment>
<dbReference type="Proteomes" id="UP001234297">
    <property type="component" value="Chromosome 3"/>
</dbReference>
<evidence type="ECO:0000313" key="2">
    <source>
        <dbReference type="Proteomes" id="UP001234297"/>
    </source>
</evidence>
<proteinExistence type="predicted"/>